<dbReference type="PROSITE" id="PS50846">
    <property type="entry name" value="HMA_2"/>
    <property type="match status" value="1"/>
</dbReference>
<feature type="domain" description="HMA" evidence="1">
    <location>
        <begin position="1"/>
        <end position="52"/>
    </location>
</feature>
<proteinExistence type="predicted"/>
<protein>
    <recommendedName>
        <fullName evidence="1">HMA domain-containing protein</fullName>
    </recommendedName>
</protein>
<organism evidence="2 3">
    <name type="scientific">Lentilactobacillus senioris DSM 24302 = JCM 17472</name>
    <dbReference type="NCBI Taxonomy" id="1423802"/>
    <lineage>
        <taxon>Bacteria</taxon>
        <taxon>Bacillati</taxon>
        <taxon>Bacillota</taxon>
        <taxon>Bacilli</taxon>
        <taxon>Lactobacillales</taxon>
        <taxon>Lactobacillaceae</taxon>
        <taxon>Lentilactobacillus</taxon>
    </lineage>
</organism>
<keyword evidence="3" id="KW-1185">Reference proteome</keyword>
<dbReference type="GO" id="GO:0046872">
    <property type="term" value="F:metal ion binding"/>
    <property type="evidence" value="ECO:0007669"/>
    <property type="project" value="InterPro"/>
</dbReference>
<dbReference type="InterPro" id="IPR036163">
    <property type="entry name" value="HMA_dom_sf"/>
</dbReference>
<dbReference type="Proteomes" id="UP000051256">
    <property type="component" value="Unassembled WGS sequence"/>
</dbReference>
<accession>A0A0R2CRJ1</accession>
<comment type="caution">
    <text evidence="2">The sequence shown here is derived from an EMBL/GenBank/DDBJ whole genome shotgun (WGS) entry which is preliminary data.</text>
</comment>
<evidence type="ECO:0000313" key="2">
    <source>
        <dbReference type="EMBL" id="KRM94415.1"/>
    </source>
</evidence>
<dbReference type="Gene3D" id="3.30.70.100">
    <property type="match status" value="1"/>
</dbReference>
<name>A0A0R2CRJ1_9LACO</name>
<dbReference type="AlphaFoldDB" id="A0A0R2CRJ1"/>
<dbReference type="STRING" id="1423802.FC56_GL001370"/>
<dbReference type="SUPFAM" id="SSF55008">
    <property type="entry name" value="HMA, heavy metal-associated domain"/>
    <property type="match status" value="1"/>
</dbReference>
<dbReference type="PATRIC" id="fig|1423802.4.peg.1388"/>
<dbReference type="EMBL" id="AYZR01000004">
    <property type="protein sequence ID" value="KRM94415.1"/>
    <property type="molecule type" value="Genomic_DNA"/>
</dbReference>
<evidence type="ECO:0000259" key="1">
    <source>
        <dbReference type="PROSITE" id="PS50846"/>
    </source>
</evidence>
<evidence type="ECO:0000313" key="3">
    <source>
        <dbReference type="Proteomes" id="UP000051256"/>
    </source>
</evidence>
<dbReference type="InterPro" id="IPR006121">
    <property type="entry name" value="HMA_dom"/>
</dbReference>
<reference evidence="2 3" key="1">
    <citation type="journal article" date="2015" name="Genome Announc.">
        <title>Expanding the biotechnology potential of lactobacilli through comparative genomics of 213 strains and associated genera.</title>
        <authorList>
            <person name="Sun Z."/>
            <person name="Harris H.M."/>
            <person name="McCann A."/>
            <person name="Guo C."/>
            <person name="Argimon S."/>
            <person name="Zhang W."/>
            <person name="Yang X."/>
            <person name="Jeffery I.B."/>
            <person name="Cooney J.C."/>
            <person name="Kagawa T.F."/>
            <person name="Liu W."/>
            <person name="Song Y."/>
            <person name="Salvetti E."/>
            <person name="Wrobel A."/>
            <person name="Rasinkangas P."/>
            <person name="Parkhill J."/>
            <person name="Rea M.C."/>
            <person name="O'Sullivan O."/>
            <person name="Ritari J."/>
            <person name="Douillard F.P."/>
            <person name="Paul Ross R."/>
            <person name="Yang R."/>
            <person name="Briner A.E."/>
            <person name="Felis G.E."/>
            <person name="de Vos W.M."/>
            <person name="Barrangou R."/>
            <person name="Klaenhammer T.R."/>
            <person name="Caufield P.W."/>
            <person name="Cui Y."/>
            <person name="Zhang H."/>
            <person name="O'Toole P.W."/>
        </authorList>
    </citation>
    <scope>NUCLEOTIDE SEQUENCE [LARGE SCALE GENOMIC DNA]</scope>
    <source>
        <strain evidence="2 3">DSM 24302</strain>
    </source>
</reference>
<gene>
    <name evidence="2" type="ORF">FC56_GL001370</name>
</gene>
<sequence length="59" mass="6305">MTKIQNALGQQAGVETVKVLFNAAKVKADFDADQVNADQLAAVVTNLGYEVKNVKVKEA</sequence>